<comment type="pathway">
    <text evidence="1">Mycotoxin biosynthesis.</text>
</comment>
<keyword evidence="5" id="KW-0472">Membrane</keyword>
<dbReference type="OrthoDB" id="3687641at2759"/>
<evidence type="ECO:0000256" key="3">
    <source>
        <dbReference type="ARBA" id="ARBA00035112"/>
    </source>
</evidence>
<keyword evidence="5" id="KW-1133">Transmembrane helix</keyword>
<keyword evidence="5" id="KW-0812">Transmembrane</keyword>
<dbReference type="PANTHER" id="PTHR33365:SF11">
    <property type="entry name" value="TAT PATHWAY SIGNAL SEQUENCE"/>
    <property type="match status" value="1"/>
</dbReference>
<evidence type="ECO:0000256" key="2">
    <source>
        <dbReference type="ARBA" id="ARBA00023002"/>
    </source>
</evidence>
<dbReference type="GO" id="GO:0016491">
    <property type="term" value="F:oxidoreductase activity"/>
    <property type="evidence" value="ECO:0007669"/>
    <property type="project" value="UniProtKB-KW"/>
</dbReference>
<dbReference type="Proteomes" id="UP000781932">
    <property type="component" value="Unassembled WGS sequence"/>
</dbReference>
<evidence type="ECO:0000256" key="5">
    <source>
        <dbReference type="SAM" id="Phobius"/>
    </source>
</evidence>
<sequence length="272" mass="30958">MPPKSKHYESVADTDDHDHDARSSTEVEEALMDEEKHHHWHSIDLDAETQQTKRTWWKTTKTLLRRYRWLIDTLLLLTNIGLSLGLSLLLYYQFEDAKFPVTTRQVGGDYTGAGPMFPTKVVSFAADYSYVPPNGTDFLSDATLSQWRSLLPVGSGWKWVGNDPFFTTSMTHQLHCIFMMGKIFSGLTTNNMTHVPTDYVSHYFHCVDYLRQAVMCSGDLALEPHEITDSDDNGPGDGSWNGQHVCKDYSQVMKYLDKQIAEGVRVVLPIDD</sequence>
<dbReference type="GO" id="GO:0043386">
    <property type="term" value="P:mycotoxin biosynthetic process"/>
    <property type="evidence" value="ECO:0007669"/>
    <property type="project" value="InterPro"/>
</dbReference>
<name>A0A9P6HWU8_9PEZI</name>
<gene>
    <name evidence="6" type="ORF">CkaCkLH20_10616</name>
</gene>
<evidence type="ECO:0000313" key="6">
    <source>
        <dbReference type="EMBL" id="KAF9871984.1"/>
    </source>
</evidence>
<comment type="caution">
    <text evidence="6">The sequence shown here is derived from an EMBL/GenBank/DDBJ whole genome shotgun (WGS) entry which is preliminary data.</text>
</comment>
<feature type="transmembrane region" description="Helical" evidence="5">
    <location>
        <begin position="69"/>
        <end position="92"/>
    </location>
</feature>
<dbReference type="EMBL" id="JAATWM020000041">
    <property type="protein sequence ID" value="KAF9871984.1"/>
    <property type="molecule type" value="Genomic_DNA"/>
</dbReference>
<comment type="similarity">
    <text evidence="3">Belongs to the ustYa family.</text>
</comment>
<evidence type="ECO:0008006" key="8">
    <source>
        <dbReference type="Google" id="ProtNLM"/>
    </source>
</evidence>
<keyword evidence="2" id="KW-0560">Oxidoreductase</keyword>
<reference evidence="6" key="2">
    <citation type="submission" date="2020-11" db="EMBL/GenBank/DDBJ databases">
        <title>Whole genome sequencing of Colletotrichum sp.</title>
        <authorList>
            <person name="Li H."/>
        </authorList>
    </citation>
    <scope>NUCLEOTIDE SEQUENCE</scope>
    <source>
        <strain evidence="6">CkLH20</strain>
    </source>
</reference>
<evidence type="ECO:0000256" key="4">
    <source>
        <dbReference type="SAM" id="MobiDB-lite"/>
    </source>
</evidence>
<dbReference type="AlphaFoldDB" id="A0A9P6HWU8"/>
<accession>A0A9P6HWU8</accession>
<dbReference type="GeneID" id="62166404"/>
<evidence type="ECO:0000256" key="1">
    <source>
        <dbReference type="ARBA" id="ARBA00004685"/>
    </source>
</evidence>
<reference evidence="6" key="1">
    <citation type="submission" date="2020-03" db="EMBL/GenBank/DDBJ databases">
        <authorList>
            <person name="He L."/>
        </authorList>
    </citation>
    <scope>NUCLEOTIDE SEQUENCE</scope>
    <source>
        <strain evidence="6">CkLH20</strain>
    </source>
</reference>
<proteinExistence type="inferred from homology"/>
<keyword evidence="7" id="KW-1185">Reference proteome</keyword>
<feature type="compositionally biased region" description="Basic and acidic residues" evidence="4">
    <location>
        <begin position="1"/>
        <end position="25"/>
    </location>
</feature>
<feature type="region of interest" description="Disordered" evidence="4">
    <location>
        <begin position="1"/>
        <end position="28"/>
    </location>
</feature>
<protein>
    <recommendedName>
        <fullName evidence="8">Oxidase ustYa</fullName>
    </recommendedName>
</protein>
<dbReference type="PANTHER" id="PTHR33365">
    <property type="entry name" value="YALI0B05434P"/>
    <property type="match status" value="1"/>
</dbReference>
<dbReference type="InterPro" id="IPR021765">
    <property type="entry name" value="UstYa-like"/>
</dbReference>
<dbReference type="RefSeq" id="XP_038741445.1">
    <property type="nucleotide sequence ID" value="XM_038893330.1"/>
</dbReference>
<dbReference type="Pfam" id="PF11807">
    <property type="entry name" value="UstYa"/>
    <property type="match status" value="1"/>
</dbReference>
<evidence type="ECO:0000313" key="7">
    <source>
        <dbReference type="Proteomes" id="UP000781932"/>
    </source>
</evidence>
<organism evidence="6 7">
    <name type="scientific">Colletotrichum karsti</name>
    <dbReference type="NCBI Taxonomy" id="1095194"/>
    <lineage>
        <taxon>Eukaryota</taxon>
        <taxon>Fungi</taxon>
        <taxon>Dikarya</taxon>
        <taxon>Ascomycota</taxon>
        <taxon>Pezizomycotina</taxon>
        <taxon>Sordariomycetes</taxon>
        <taxon>Hypocreomycetidae</taxon>
        <taxon>Glomerellales</taxon>
        <taxon>Glomerellaceae</taxon>
        <taxon>Colletotrichum</taxon>
        <taxon>Colletotrichum boninense species complex</taxon>
    </lineage>
</organism>